<proteinExistence type="predicted"/>
<organism evidence="3 4">
    <name type="scientific">Gulosibacter bifidus</name>
    <dbReference type="NCBI Taxonomy" id="272239"/>
    <lineage>
        <taxon>Bacteria</taxon>
        <taxon>Bacillati</taxon>
        <taxon>Actinomycetota</taxon>
        <taxon>Actinomycetes</taxon>
        <taxon>Micrococcales</taxon>
        <taxon>Microbacteriaceae</taxon>
        <taxon>Gulosibacter</taxon>
    </lineage>
</organism>
<comment type="caution">
    <text evidence="3">The sequence shown here is derived from an EMBL/GenBank/DDBJ whole genome shotgun (WGS) entry which is preliminary data.</text>
</comment>
<gene>
    <name evidence="3" type="ORF">ACFSUQ_03105</name>
</gene>
<feature type="compositionally biased region" description="Polar residues" evidence="1">
    <location>
        <begin position="10"/>
        <end position="23"/>
    </location>
</feature>
<name>A0ABW5RIF3_9MICO</name>
<evidence type="ECO:0000313" key="4">
    <source>
        <dbReference type="Proteomes" id="UP001597453"/>
    </source>
</evidence>
<dbReference type="InterPro" id="IPR026835">
    <property type="entry name" value="YqcG_C"/>
</dbReference>
<dbReference type="Proteomes" id="UP001597453">
    <property type="component" value="Unassembled WGS sequence"/>
</dbReference>
<sequence>MPTHSEGRPLSSNPSNLHKQNSPEADVWHAENRSLHETDLAPTGEPNSYGYDENGIRLPYANDRPKIPLHVIIEVWHRCRGSQLDEIRNGDLALPEPGPNQMYVKLHPHDHSHTNVFEANDARWRIVEWDPNNPMSPRDWDMGHISGHEYWRLRAEYLGEHKDLEYFLKDYLNPENYEVSDPLRNRSHEDELA</sequence>
<dbReference type="EMBL" id="JBHUNF010000001">
    <property type="protein sequence ID" value="MFD2674289.1"/>
    <property type="molecule type" value="Genomic_DNA"/>
</dbReference>
<protein>
    <submittedName>
        <fullName evidence="3">GH-E family nuclease</fullName>
    </submittedName>
</protein>
<evidence type="ECO:0000259" key="2">
    <source>
        <dbReference type="Pfam" id="PF14410"/>
    </source>
</evidence>
<dbReference type="RefSeq" id="WP_390279863.1">
    <property type="nucleotide sequence ID" value="NZ_JBHUNF010000001.1"/>
</dbReference>
<feature type="domain" description="Toxin YqcG C-terminal" evidence="2">
    <location>
        <begin position="130"/>
        <end position="191"/>
    </location>
</feature>
<reference evidence="4" key="1">
    <citation type="journal article" date="2019" name="Int. J. Syst. Evol. Microbiol.">
        <title>The Global Catalogue of Microorganisms (GCM) 10K type strain sequencing project: providing services to taxonomists for standard genome sequencing and annotation.</title>
        <authorList>
            <consortium name="The Broad Institute Genomics Platform"/>
            <consortium name="The Broad Institute Genome Sequencing Center for Infectious Disease"/>
            <person name="Wu L."/>
            <person name="Ma J."/>
        </authorList>
    </citation>
    <scope>NUCLEOTIDE SEQUENCE [LARGE SCALE GENOMIC DNA]</scope>
    <source>
        <strain evidence="4">TISTR 1511</strain>
    </source>
</reference>
<keyword evidence="4" id="KW-1185">Reference proteome</keyword>
<evidence type="ECO:0000256" key="1">
    <source>
        <dbReference type="SAM" id="MobiDB-lite"/>
    </source>
</evidence>
<dbReference type="Pfam" id="PF14410">
    <property type="entry name" value="GH-E"/>
    <property type="match status" value="1"/>
</dbReference>
<evidence type="ECO:0000313" key="3">
    <source>
        <dbReference type="EMBL" id="MFD2674289.1"/>
    </source>
</evidence>
<feature type="region of interest" description="Disordered" evidence="1">
    <location>
        <begin position="1"/>
        <end position="26"/>
    </location>
</feature>
<accession>A0ABW5RIF3</accession>